<dbReference type="Gene3D" id="3.40.1410.10">
    <property type="entry name" value="Chorismate lyase-like"/>
    <property type="match status" value="1"/>
</dbReference>
<dbReference type="PRINTS" id="PR00035">
    <property type="entry name" value="HTHGNTR"/>
</dbReference>
<comment type="caution">
    <text evidence="5">The sequence shown here is derived from an EMBL/GenBank/DDBJ whole genome shotgun (WGS) entry which is preliminary data.</text>
</comment>
<sequence>MADHSSIDDAVMAGRAASSAAYSPLYQQIKALLLQSLDQGEWKPGEAIPSEFELAARFNVSQGTVRKAIDELAADHLLIRRQGKGTFVATHNEAKVRFRFLRLTPDDGKVKPSSSRIIDCRRIKAPVDIARLLDLRPSDTVVNVRRVLSFEQTPTILDDIWLPAVVFKGLTAESLTRYRGPLYALFESEYGVSMVRAEEKIKAVAASDDQAGLLNIVSGSPVLQVERVSFTYGDRPMELRRGLYLTDRFHYRNTLS</sequence>
<dbReference type="SMART" id="SM00866">
    <property type="entry name" value="UTRA"/>
    <property type="match status" value="1"/>
</dbReference>
<dbReference type="Gene3D" id="1.10.10.10">
    <property type="entry name" value="Winged helix-like DNA-binding domain superfamily/Winged helix DNA-binding domain"/>
    <property type="match status" value="1"/>
</dbReference>
<dbReference type="PANTHER" id="PTHR44846">
    <property type="entry name" value="MANNOSYL-D-GLYCERATE TRANSPORT/METABOLISM SYSTEM REPRESSOR MNGR-RELATED"/>
    <property type="match status" value="1"/>
</dbReference>
<dbReference type="RefSeq" id="WP_119442071.1">
    <property type="nucleotide sequence ID" value="NZ_CP170494.1"/>
</dbReference>
<dbReference type="CDD" id="cd07377">
    <property type="entry name" value="WHTH_GntR"/>
    <property type="match status" value="1"/>
</dbReference>
<dbReference type="Pfam" id="PF00392">
    <property type="entry name" value="GntR"/>
    <property type="match status" value="1"/>
</dbReference>
<dbReference type="SMART" id="SM00345">
    <property type="entry name" value="HTH_GNTR"/>
    <property type="match status" value="1"/>
</dbReference>
<dbReference type="InterPro" id="IPR050679">
    <property type="entry name" value="Bact_HTH_transcr_reg"/>
</dbReference>
<dbReference type="InterPro" id="IPR036390">
    <property type="entry name" value="WH_DNA-bd_sf"/>
</dbReference>
<evidence type="ECO:0000313" key="5">
    <source>
        <dbReference type="EMBL" id="RII82720.1"/>
    </source>
</evidence>
<evidence type="ECO:0000256" key="1">
    <source>
        <dbReference type="ARBA" id="ARBA00023015"/>
    </source>
</evidence>
<gene>
    <name evidence="5" type="ORF">CJO09_08980</name>
</gene>
<keyword evidence="3" id="KW-0804">Transcription</keyword>
<dbReference type="InterPro" id="IPR036388">
    <property type="entry name" value="WH-like_DNA-bd_sf"/>
</dbReference>
<keyword evidence="6" id="KW-1185">Reference proteome</keyword>
<dbReference type="InterPro" id="IPR000524">
    <property type="entry name" value="Tscrpt_reg_HTH_GntR"/>
</dbReference>
<dbReference type="Proteomes" id="UP000266483">
    <property type="component" value="Unassembled WGS sequence"/>
</dbReference>
<evidence type="ECO:0000259" key="4">
    <source>
        <dbReference type="PROSITE" id="PS50949"/>
    </source>
</evidence>
<accession>A0ABX9MUT8</accession>
<feature type="domain" description="HTH gntR-type" evidence="4">
    <location>
        <begin position="23"/>
        <end position="91"/>
    </location>
</feature>
<evidence type="ECO:0000256" key="2">
    <source>
        <dbReference type="ARBA" id="ARBA00023125"/>
    </source>
</evidence>
<dbReference type="SUPFAM" id="SSF64288">
    <property type="entry name" value="Chorismate lyase-like"/>
    <property type="match status" value="1"/>
</dbReference>
<dbReference type="PANTHER" id="PTHR44846:SF1">
    <property type="entry name" value="MANNOSYL-D-GLYCERATE TRANSPORT_METABOLISM SYSTEM REPRESSOR MNGR-RELATED"/>
    <property type="match status" value="1"/>
</dbReference>
<name>A0ABX9MUT8_9BURK</name>
<keyword evidence="1" id="KW-0805">Transcription regulation</keyword>
<proteinExistence type="predicted"/>
<protein>
    <submittedName>
        <fullName evidence="5">GntR family transcriptional regulator</fullName>
    </submittedName>
</protein>
<evidence type="ECO:0000313" key="6">
    <source>
        <dbReference type="Proteomes" id="UP000266483"/>
    </source>
</evidence>
<dbReference type="PROSITE" id="PS50949">
    <property type="entry name" value="HTH_GNTR"/>
    <property type="match status" value="1"/>
</dbReference>
<dbReference type="InterPro" id="IPR028978">
    <property type="entry name" value="Chorismate_lyase_/UTRA_dom_sf"/>
</dbReference>
<dbReference type="InterPro" id="IPR011663">
    <property type="entry name" value="UTRA"/>
</dbReference>
<evidence type="ECO:0000256" key="3">
    <source>
        <dbReference type="ARBA" id="ARBA00023163"/>
    </source>
</evidence>
<dbReference type="SUPFAM" id="SSF46785">
    <property type="entry name" value="Winged helix' DNA-binding domain"/>
    <property type="match status" value="1"/>
</dbReference>
<organism evidence="5 6">
    <name type="scientific">Neopusillimonas maritima</name>
    <dbReference type="NCBI Taxonomy" id="2026239"/>
    <lineage>
        <taxon>Bacteria</taxon>
        <taxon>Pseudomonadati</taxon>
        <taxon>Pseudomonadota</taxon>
        <taxon>Betaproteobacteria</taxon>
        <taxon>Burkholderiales</taxon>
        <taxon>Alcaligenaceae</taxon>
        <taxon>Neopusillimonas</taxon>
    </lineage>
</organism>
<keyword evidence="2" id="KW-0238">DNA-binding</keyword>
<dbReference type="EMBL" id="NQOU01000003">
    <property type="protein sequence ID" value="RII82720.1"/>
    <property type="molecule type" value="Genomic_DNA"/>
</dbReference>
<reference evidence="5 6" key="1">
    <citation type="submission" date="2017-08" db="EMBL/GenBank/DDBJ databases">
        <title>Pusillimonas indicus sp. nov., a member of the family Alcaligenaceae isolated from surface seawater.</title>
        <authorList>
            <person name="Li J."/>
        </authorList>
    </citation>
    <scope>NUCLEOTIDE SEQUENCE [LARGE SCALE GENOMIC DNA]</scope>
    <source>
        <strain evidence="5 6">17-4A</strain>
    </source>
</reference>
<dbReference type="Pfam" id="PF07702">
    <property type="entry name" value="UTRA"/>
    <property type="match status" value="1"/>
</dbReference>